<dbReference type="Gene3D" id="3.40.50.10190">
    <property type="entry name" value="BRCT domain"/>
    <property type="match status" value="1"/>
</dbReference>
<evidence type="ECO:0000256" key="2">
    <source>
        <dbReference type="RuleBase" id="RU362114"/>
    </source>
</evidence>
<dbReference type="Pfam" id="PF13768">
    <property type="entry name" value="VWA_3"/>
    <property type="match status" value="1"/>
</dbReference>
<name>A0A6A5EKX1_PERFL</name>
<feature type="compositionally biased region" description="Acidic residues" evidence="3">
    <location>
        <begin position="1242"/>
        <end position="1260"/>
    </location>
</feature>
<feature type="domain" description="BRCT" evidence="4">
    <location>
        <begin position="1"/>
        <end position="92"/>
    </location>
</feature>
<accession>A0A6A5EKX1</accession>
<gene>
    <name evidence="8" type="ORF">PFLUV_G00148790</name>
</gene>
<dbReference type="InterPro" id="IPR031273">
    <property type="entry name" value="PARP4"/>
</dbReference>
<keyword evidence="2" id="KW-0520">NAD</keyword>
<keyword evidence="9" id="KW-1185">Reference proteome</keyword>
<comment type="caution">
    <text evidence="8">The sequence shown here is derived from an EMBL/GenBank/DDBJ whole genome shotgun (WGS) entry which is preliminary data.</text>
</comment>
<dbReference type="InterPro" id="IPR058904">
    <property type="entry name" value="PARP4_MVP-ID"/>
</dbReference>
<dbReference type="SUPFAM" id="SSF52113">
    <property type="entry name" value="BRCT domain"/>
    <property type="match status" value="1"/>
</dbReference>
<evidence type="ECO:0000259" key="7">
    <source>
        <dbReference type="PROSITE" id="PS51468"/>
    </source>
</evidence>
<dbReference type="Proteomes" id="UP000465112">
    <property type="component" value="Chromosome 12"/>
</dbReference>
<dbReference type="Pfam" id="PF08487">
    <property type="entry name" value="VIT"/>
    <property type="match status" value="1"/>
</dbReference>
<dbReference type="Pfam" id="PF26166">
    <property type="entry name" value="WGR-like_PARP4"/>
    <property type="match status" value="1"/>
</dbReference>
<dbReference type="SMART" id="SM00327">
    <property type="entry name" value="VWA"/>
    <property type="match status" value="1"/>
</dbReference>
<reference evidence="8 9" key="1">
    <citation type="submission" date="2019-06" db="EMBL/GenBank/DDBJ databases">
        <title>A chromosome-scale genome assembly of the European perch, Perca fluviatilis.</title>
        <authorList>
            <person name="Roques C."/>
            <person name="Zahm M."/>
            <person name="Cabau C."/>
            <person name="Klopp C."/>
            <person name="Bouchez O."/>
            <person name="Donnadieu C."/>
            <person name="Kuhl H."/>
            <person name="Gislard M."/>
            <person name="Guendouz S."/>
            <person name="Journot L."/>
            <person name="Haffray P."/>
            <person name="Bestin A."/>
            <person name="Morvezen R."/>
            <person name="Feron R."/>
            <person name="Wen M."/>
            <person name="Jouanno E."/>
            <person name="Herpin A."/>
            <person name="Schartl M."/>
            <person name="Postlethwait J."/>
            <person name="Schaerlinger B."/>
            <person name="Chardard D."/>
            <person name="Lecocq T."/>
            <person name="Poncet C."/>
            <person name="Jaffrelo L."/>
            <person name="Lampietro C."/>
            <person name="Guiguen Y."/>
        </authorList>
    </citation>
    <scope>NUCLEOTIDE SEQUENCE [LARGE SCALE GENOMIC DNA]</scope>
    <source>
        <tissue evidence="8">Blood</tissue>
    </source>
</reference>
<dbReference type="GO" id="GO:0003950">
    <property type="term" value="F:NAD+ poly-ADP-ribosyltransferase activity"/>
    <property type="evidence" value="ECO:0007669"/>
    <property type="project" value="UniProtKB-UniRule"/>
</dbReference>
<dbReference type="SMART" id="SM00609">
    <property type="entry name" value="VIT"/>
    <property type="match status" value="1"/>
</dbReference>
<dbReference type="CDD" id="cd17726">
    <property type="entry name" value="BRCT_PARP4_like"/>
    <property type="match status" value="1"/>
</dbReference>
<feature type="domain" description="VWFA" evidence="5">
    <location>
        <begin position="896"/>
        <end position="1064"/>
    </location>
</feature>
<dbReference type="PROSITE" id="PS51059">
    <property type="entry name" value="PARP_CATALYTIC"/>
    <property type="match status" value="1"/>
</dbReference>
<organism evidence="8 9">
    <name type="scientific">Perca fluviatilis</name>
    <name type="common">European perch</name>
    <dbReference type="NCBI Taxonomy" id="8168"/>
    <lineage>
        <taxon>Eukaryota</taxon>
        <taxon>Metazoa</taxon>
        <taxon>Chordata</taxon>
        <taxon>Craniata</taxon>
        <taxon>Vertebrata</taxon>
        <taxon>Euteleostomi</taxon>
        <taxon>Actinopterygii</taxon>
        <taxon>Neopterygii</taxon>
        <taxon>Teleostei</taxon>
        <taxon>Neoteleostei</taxon>
        <taxon>Acanthomorphata</taxon>
        <taxon>Eupercaria</taxon>
        <taxon>Perciformes</taxon>
        <taxon>Percoidei</taxon>
        <taxon>Percidae</taxon>
        <taxon>Percinae</taxon>
        <taxon>Perca</taxon>
    </lineage>
</organism>
<evidence type="ECO:0000256" key="1">
    <source>
        <dbReference type="ARBA" id="ARBA00024347"/>
    </source>
</evidence>
<dbReference type="EMBL" id="VHII01000012">
    <property type="protein sequence ID" value="KAF1382916.1"/>
    <property type="molecule type" value="Genomic_DNA"/>
</dbReference>
<sequence>MAVFENCSMLFELKTLPFKEKTKLKSAVTENGGNISFVVNKQCSLIVTSNVSNLSSNRLRSIQKYQTPVVGVDYVYSCLERGVLLPVDEYKLDTSSAFSLPLPFSSIMQSPLSHQVPTSKAVAELSKGPAKPVDSVRLDQKARSPERSGNILEMFRIYTETDFDLPTYPEHFQVAKYSIFEKVNSKTWCVLELQSYKGEKGWQYRVVRYWKDDIGAKKAAVRDMLVFLSTSEEALEVYKALREKLQATGLQLRNNTPSQAGDLGSAPLQQLLLEEKLNTGSLSQEVGVFVELLWTEALGCLSNILRVPIDKLSLNDVSRAEGLLLQAQRKQREGNTHEVVSLLGEVYTLLPHIQALIYHLSPTAKFISQKLDLCQLIKDVLNVSEMTLRSPTPSCLGKYRALRCSIETVPPGTAEFQAVTALLQDSKVQVQQVLCVRRGVELQTFKSDIGNIKPLLHSSSPSNFVGLLSRGLLLPRVGVEHHGIERTDVGNLGSGIYFSDAMSTSLKYSRPSETDGSRLLLVCDVALGRCERVHKRDLTLTQAPEGHHSVHGVRRTPNTPSEFEDDEYVVYSPDQVKLKYVVQFSVEGEQLKEFSPAIDTSAELGLPSSDQQETECVLDDQGFENIKNPLADVTAGLLDSSGQQLPLQAVHVKCKLMDLLSQVIIFQKYTNLSPVPIEAKYVFPLDDSAAVCGFEAFINGKHVVGQVKEKEQARKEYKQAIERGHGAYLMDQDAPDVFTISVGNLPPGATVLIKVTFVSELIVRDGSILFSLPGSVAPWQESAALNQTTQVTVEKVCVTDEAREFTLDMSVEMPHEITNLQCITHKVKIKRTDCKAVVSVLPGEVMGQEGFQLSVTLSEVHLPRMWVEKHPDKDSQASMLVFYPDFEDNSSSASDEVILLLDTSESMKEESLRMAQKLALQVLKSLNHNLRLNVIFFGTDHTEAFLAAQPYVKARPAAESFIKRSSPVGGSTELWRPLRALSLLPPSRGVRNLLLLSDGHIQNAELTLQLLRDNAQHSRLFTCGLSPTANRHMLRALARAGGGAYEFFDTKTKHNWAEKVACQVKRMSSPGCSSVSVKWQQFNPTAAPPVQAPKQLNALFNDCHTLVYGFVPHCTQATLLGNLSGQELKTMVSTSELQKTRGTFLHKLTARALIRDYEDGSLDTNEAEHEGKKVELKRFIIELSKEFSILSQFTSFVAIEERDSEQPEEGFTDIPKLIEDEDVDFLPYISWISPQDSKEDQLADDSSSESEEGSEMDEEEQGHYYLMEGDEADFDLMEYGGESEIYDNLDGSCASSAVYEECSDEVMYAGASEIDPDLVGSCCNSAAVYEECSDEVMTDGRCQTEAIKAPLYAAKSVQSRRLMDMSSREAGPQILRRQAYLPTCMVPLPPPPPPPPPCPPGAPHMRPLVMASDVPPPTSSLFGSAHSFDRLPGVPPPMSFSYDAMPASVSQSLCLPSSDSSGIQHFRQPQSAMYTSFAPKIPTLLGSMRRTTSSNSMDMSSTERSAAFSPLEFSSAMPMYVAPQQQQSAFSVSNMSLLPRVRSFDRSLPVTHGQTQACFGSFTSLKQSRFGPSGSLPQHQPIEQDVGVISVEPENQGCISSKLRREINSMPKADVLPAPAPDVSQAHLMKGLHLGSRIMMCKKRRRMPLSDQLLDDKSADPEVLQLRWTKIFQMQHLEGYWELTTELGELVNVDADLFANVFLKNKGIQSLGVRAHEDILRLVATLLVLQLMREEKLKEGKLLRTLFCLDDSLQPRPERWEEVKRAVDWVCWADRQYPCVYSRLEFGLSWETSTRQLLGFEGLPPFSPLSGLKLQRTVGHLMVH</sequence>
<dbReference type="Gene3D" id="3.90.228.10">
    <property type="match status" value="1"/>
</dbReference>
<evidence type="ECO:0000313" key="8">
    <source>
        <dbReference type="EMBL" id="KAF1382916.1"/>
    </source>
</evidence>
<dbReference type="Gene3D" id="3.40.50.410">
    <property type="entry name" value="von Willebrand factor, type A domain"/>
    <property type="match status" value="1"/>
</dbReference>
<evidence type="ECO:0000256" key="3">
    <source>
        <dbReference type="SAM" id="MobiDB-lite"/>
    </source>
</evidence>
<dbReference type="InterPro" id="IPR036616">
    <property type="entry name" value="Poly(ADP-ribose)pol_reg_dom_sf"/>
</dbReference>
<protein>
    <recommendedName>
        <fullName evidence="2">Poly [ADP-ribose] polymerase</fullName>
        <shortName evidence="2">PARP</shortName>
        <ecNumber evidence="2">2.4.2.-</ecNumber>
    </recommendedName>
</protein>
<dbReference type="PANTHER" id="PTHR46530:SF1">
    <property type="entry name" value="PROTEIN MONO-ADP-RIBOSYLTRANSFERASE PARP4"/>
    <property type="match status" value="1"/>
</dbReference>
<dbReference type="InterPro" id="IPR012317">
    <property type="entry name" value="Poly(ADP-ribose)pol_cat_dom"/>
</dbReference>
<dbReference type="Pfam" id="PF16589">
    <property type="entry name" value="BRCT_2"/>
    <property type="match status" value="1"/>
</dbReference>
<dbReference type="InterPro" id="IPR058905">
    <property type="entry name" value="WGR-like_PARP4"/>
</dbReference>
<dbReference type="InterPro" id="IPR001357">
    <property type="entry name" value="BRCT_dom"/>
</dbReference>
<evidence type="ECO:0000259" key="4">
    <source>
        <dbReference type="PROSITE" id="PS50172"/>
    </source>
</evidence>
<dbReference type="Pfam" id="PF00644">
    <property type="entry name" value="PARP"/>
    <property type="match status" value="1"/>
</dbReference>
<dbReference type="Pfam" id="PF26156">
    <property type="entry name" value="PARP4_MVP-ID"/>
    <property type="match status" value="1"/>
</dbReference>
<feature type="domain" description="PARP catalytic" evidence="6">
    <location>
        <begin position="393"/>
        <end position="593"/>
    </location>
</feature>
<dbReference type="SMART" id="SM00292">
    <property type="entry name" value="BRCT"/>
    <property type="match status" value="1"/>
</dbReference>
<dbReference type="PROSITE" id="PS50234">
    <property type="entry name" value="VWFA"/>
    <property type="match status" value="1"/>
</dbReference>
<feature type="domain" description="VIT" evidence="7">
    <location>
        <begin position="631"/>
        <end position="759"/>
    </location>
</feature>
<dbReference type="InterPro" id="IPR013694">
    <property type="entry name" value="VIT"/>
</dbReference>
<dbReference type="PROSITE" id="PS50172">
    <property type="entry name" value="BRCT"/>
    <property type="match status" value="1"/>
</dbReference>
<dbReference type="InterPro" id="IPR036420">
    <property type="entry name" value="BRCT_dom_sf"/>
</dbReference>
<dbReference type="GO" id="GO:0005737">
    <property type="term" value="C:cytoplasm"/>
    <property type="evidence" value="ECO:0007669"/>
    <property type="project" value="TreeGrafter"/>
</dbReference>
<dbReference type="InterPro" id="IPR002035">
    <property type="entry name" value="VWF_A"/>
</dbReference>
<dbReference type="SUPFAM" id="SSF53300">
    <property type="entry name" value="vWA-like"/>
    <property type="match status" value="1"/>
</dbReference>
<feature type="region of interest" description="Disordered" evidence="3">
    <location>
        <begin position="1236"/>
        <end position="1260"/>
    </location>
</feature>
<evidence type="ECO:0000313" key="9">
    <source>
        <dbReference type="Proteomes" id="UP000465112"/>
    </source>
</evidence>
<dbReference type="PROSITE" id="PS51468">
    <property type="entry name" value="VIT"/>
    <property type="match status" value="1"/>
</dbReference>
<comment type="similarity">
    <text evidence="1">Belongs to the ARTD/PARP family.</text>
</comment>
<keyword evidence="2" id="KW-0328">Glycosyltransferase</keyword>
<dbReference type="InterPro" id="IPR036465">
    <property type="entry name" value="vWFA_dom_sf"/>
</dbReference>
<dbReference type="SUPFAM" id="SSF56399">
    <property type="entry name" value="ADP-ribosylation"/>
    <property type="match status" value="1"/>
</dbReference>
<evidence type="ECO:0000259" key="5">
    <source>
        <dbReference type="PROSITE" id="PS50234"/>
    </source>
</evidence>
<evidence type="ECO:0000259" key="6">
    <source>
        <dbReference type="PROSITE" id="PS51059"/>
    </source>
</evidence>
<proteinExistence type="inferred from homology"/>
<dbReference type="PANTHER" id="PTHR46530">
    <property type="entry name" value="PROTEIN MONO-ADP-RIBOSYLTRANSFERASE PARP4"/>
    <property type="match status" value="1"/>
</dbReference>
<keyword evidence="2" id="KW-0808">Transferase</keyword>
<dbReference type="EC" id="2.4.2.-" evidence="2"/>
<dbReference type="OrthoDB" id="1729737at2759"/>
<dbReference type="SUPFAM" id="SSF47587">
    <property type="entry name" value="Domain of poly(ADP-ribose) polymerase"/>
    <property type="match status" value="1"/>
</dbReference>